<organism evidence="1 2">
    <name type="scientific">Mycteria americana</name>
    <name type="common">Wood stork</name>
    <dbReference type="NCBI Taxonomy" id="33587"/>
    <lineage>
        <taxon>Eukaryota</taxon>
        <taxon>Metazoa</taxon>
        <taxon>Chordata</taxon>
        <taxon>Craniata</taxon>
        <taxon>Vertebrata</taxon>
        <taxon>Euteleostomi</taxon>
        <taxon>Archelosauria</taxon>
        <taxon>Archosauria</taxon>
        <taxon>Dinosauria</taxon>
        <taxon>Saurischia</taxon>
        <taxon>Theropoda</taxon>
        <taxon>Coelurosauria</taxon>
        <taxon>Aves</taxon>
        <taxon>Neognathae</taxon>
        <taxon>Neoaves</taxon>
        <taxon>Aequornithes</taxon>
        <taxon>Ciconiiformes</taxon>
        <taxon>Ciconiidae</taxon>
        <taxon>Mycteria</taxon>
    </lineage>
</organism>
<sequence>MVSYNRALKHKDLQSGRRPAIAQCLELSPTSSSNLLSNKVLEGCYKVSLQPSLLQAEQRQLSQPVFTGEALQPSDHLHGPPLDSLQQPVLVLGIALTPLQDFALGLVELHEVHMGPPLKSVKAPLDGITSPQCVDRTTQLGVIGKLAEGALNLTVHVTSKDVKQHWSQYRPLRNVTRHWSLGFIPWYSTKQIHEEAKSALLKSRVPLLIGENKVQHSTSPHWLLYHLEKEVTLNAFQEPLGLLMPCCVVVVPPTNIKAVEVPHEDQGL</sequence>
<dbReference type="AlphaFoldDB" id="A0AAN7NDV6"/>
<accession>A0AAN7NDV6</accession>
<gene>
    <name evidence="1" type="ORF">QYF61_003854</name>
</gene>
<evidence type="ECO:0000313" key="2">
    <source>
        <dbReference type="Proteomes" id="UP001333110"/>
    </source>
</evidence>
<evidence type="ECO:0000313" key="1">
    <source>
        <dbReference type="EMBL" id="KAK4826033.1"/>
    </source>
</evidence>
<keyword evidence="2" id="KW-1185">Reference proteome</keyword>
<protein>
    <submittedName>
        <fullName evidence="1">Uncharacterized protein</fullName>
    </submittedName>
</protein>
<dbReference type="EMBL" id="JAUNZN010000002">
    <property type="protein sequence ID" value="KAK4826033.1"/>
    <property type="molecule type" value="Genomic_DNA"/>
</dbReference>
<proteinExistence type="predicted"/>
<name>A0AAN7NDV6_MYCAM</name>
<reference evidence="1 2" key="1">
    <citation type="journal article" date="2023" name="J. Hered.">
        <title>Chromosome-level genome of the wood stork (Mycteria americana) provides insight into avian chromosome evolution.</title>
        <authorList>
            <person name="Flamio R. Jr."/>
            <person name="Ramstad K.M."/>
        </authorList>
    </citation>
    <scope>NUCLEOTIDE SEQUENCE [LARGE SCALE GENOMIC DNA]</scope>
    <source>
        <strain evidence="1">JAX WOST 10</strain>
    </source>
</reference>
<dbReference type="Proteomes" id="UP001333110">
    <property type="component" value="Unassembled WGS sequence"/>
</dbReference>
<comment type="caution">
    <text evidence="1">The sequence shown here is derived from an EMBL/GenBank/DDBJ whole genome shotgun (WGS) entry which is preliminary data.</text>
</comment>